<dbReference type="EMBL" id="NAJO01000051">
    <property type="protein sequence ID" value="OQN97742.1"/>
    <property type="molecule type" value="Genomic_DNA"/>
</dbReference>
<dbReference type="InParanoid" id="A0A1V8SF13"/>
<dbReference type="OrthoDB" id="3655896at2759"/>
<evidence type="ECO:0000313" key="3">
    <source>
        <dbReference type="Proteomes" id="UP000192596"/>
    </source>
</evidence>
<sequence>MAPNEDYPPGYTKLCDTCLINKPPLSFIVNSRSPDGLRYTCKQCEGAWKPTPRLQSQGTPRLQSQGTSYQPYFPPPTQPTHTSYIPYSAYLADTGHPAYPGYPSSAQQPSQPLNPPLQPQGNYPGYPGYPSSAQQPSQPPNPPLKPQGSYPGYPGYSVPLPQLSYSSQPTASSQLLPPENEIPHGSRDLSELSQVLQTSTTGQTGPTGHQSQSTQPLQLPQTSQSSGPPQVPHTSQVPQPPQPSSTGQITQSAPHTPHSPSAQSAPPLRTGPRLCRRCRKRKMSDKFEMAKQICLACAGNATRLLQQGKVLCIGACRQEKPLSDFVKSKLDATGYRPHCKQCSKDRWVGTIGNELFSDLNTAGISLVTDDNEDDQDQDDVGQQSLSIIERYFPSLLSGPVKIDKRYTRGCNYWELTKAEIAEKCAIKSVVAITKDALIHIAQREEAARGLLPIPRALHSRYHYMGHSALFTLAESRGWNAFSRAEQSRLSKEFEEDRLLATGTDGDLGMLDVDDLQTVGSTLAGAVDDEYEDERTRMIRWLLSQDHGSNEEFWEVMGDAARSTAASILVDDLTLSLGFKPKHRQAYQLCRPVHHNPSQLRQVRLGEVVGITGTQTALNSLYYLLHDGRIVPQPTSSRGLLCGVLALERSFEFMQRRLYTVNTSLWSDAPPRITYVEMMHLLFSDWDPTRQYRRGDTATPTPAYDAYIRQQYGSLLTEGNDVLFNDTYTELTQVMDLDAMQLQAILTLLYSNGNNPHVPMHYQLGVVRSGYWRQAKGIEQPVSAYARFVNDPDPDLGQTQPRQVALWIHNRTALGLGEYNHFEGMDDSAGEGYYDVLSWAMRVDADEYKGPGRGVQAINENLADETVDEVDKRITHNAGRSQKKVNEQIRQGCIPCREKNRACTGIVWQSPCPECEAAELYDDNTSGCTWDDHFRPKEFFASAATPEVREQYFERWNMPHTAAPNPYLAVIDPIPDNQHFLTISLARSSSTRAPAAMAVIAIAQQATLHHYDNMLNAGPNANIQVVHFPEGVRPTAPNGGYLQMRRARFAIARHGARAVPTTTGNLNNPVVIRLVGLFHEVFGYQQPVQANRPHEIHMLLNGFAGLSVGIPAWGSRLWWDGFFAWVRRLDALNNTDLAKRIFIVVLIEPHVVDGAAAHSLEHPNRTARFPRHRGKHLHKKLLADLIDRLEVNRAVANGIAPPPHPAWTVQEAHDLDLVLRAMRDEASWRQAQLDGTTAPTDGEFNSRNQGRNAGMQ</sequence>
<evidence type="ECO:0000313" key="2">
    <source>
        <dbReference type="EMBL" id="OQN97742.1"/>
    </source>
</evidence>
<keyword evidence="3" id="KW-1185">Reference proteome</keyword>
<dbReference type="Proteomes" id="UP000192596">
    <property type="component" value="Unassembled WGS sequence"/>
</dbReference>
<proteinExistence type="predicted"/>
<evidence type="ECO:0000256" key="1">
    <source>
        <dbReference type="SAM" id="MobiDB-lite"/>
    </source>
</evidence>
<feature type="compositionally biased region" description="Basic and acidic residues" evidence="1">
    <location>
        <begin position="181"/>
        <end position="190"/>
    </location>
</feature>
<feature type="compositionally biased region" description="Polar residues" evidence="1">
    <location>
        <begin position="53"/>
        <end position="68"/>
    </location>
</feature>
<comment type="caution">
    <text evidence="2">The sequence shown here is derived from an EMBL/GenBank/DDBJ whole genome shotgun (WGS) entry which is preliminary data.</text>
</comment>
<protein>
    <submittedName>
        <fullName evidence="2">Uncharacterized protein</fullName>
    </submittedName>
</protein>
<organism evidence="2 3">
    <name type="scientific">Cryoendolithus antarcticus</name>
    <dbReference type="NCBI Taxonomy" id="1507870"/>
    <lineage>
        <taxon>Eukaryota</taxon>
        <taxon>Fungi</taxon>
        <taxon>Dikarya</taxon>
        <taxon>Ascomycota</taxon>
        <taxon>Pezizomycotina</taxon>
        <taxon>Dothideomycetes</taxon>
        <taxon>Dothideomycetidae</taxon>
        <taxon>Cladosporiales</taxon>
        <taxon>Cladosporiaceae</taxon>
        <taxon>Cryoendolithus</taxon>
    </lineage>
</organism>
<feature type="region of interest" description="Disordered" evidence="1">
    <location>
        <begin position="1229"/>
        <end position="1255"/>
    </location>
</feature>
<feature type="compositionally biased region" description="Low complexity" evidence="1">
    <location>
        <begin position="197"/>
        <end position="237"/>
    </location>
</feature>
<feature type="compositionally biased region" description="Low complexity" evidence="1">
    <location>
        <begin position="99"/>
        <end position="111"/>
    </location>
</feature>
<dbReference type="AlphaFoldDB" id="A0A1V8SF13"/>
<reference evidence="3" key="1">
    <citation type="submission" date="2017-03" db="EMBL/GenBank/DDBJ databases">
        <title>Genomes of endolithic fungi from Antarctica.</title>
        <authorList>
            <person name="Coleine C."/>
            <person name="Masonjones S."/>
            <person name="Stajich J.E."/>
        </authorList>
    </citation>
    <scope>NUCLEOTIDE SEQUENCE [LARGE SCALE GENOMIC DNA]</scope>
    <source>
        <strain evidence="3">CCFEE 5527</strain>
    </source>
</reference>
<gene>
    <name evidence="2" type="ORF">B0A48_16063</name>
</gene>
<feature type="compositionally biased region" description="Low complexity" evidence="1">
    <location>
        <begin position="119"/>
        <end position="136"/>
    </location>
</feature>
<feature type="region of interest" description="Disordered" evidence="1">
    <location>
        <begin position="96"/>
        <end position="274"/>
    </location>
</feature>
<feature type="region of interest" description="Disordered" evidence="1">
    <location>
        <begin position="49"/>
        <end position="78"/>
    </location>
</feature>
<name>A0A1V8SF13_9PEZI</name>
<accession>A0A1V8SF13</accession>
<feature type="compositionally biased region" description="Polar residues" evidence="1">
    <location>
        <begin position="163"/>
        <end position="175"/>
    </location>
</feature>